<sequence length="134" mass="15315">MPLKRIRCNFFFFSRSLISSSVPPPNMINQDVPSHYKLEESTTPIYSSPNMANDPTTRAHMLDNLPARSARIDERNKRTKDQATQIDDLLQQVAQLKREKSAATARSAKAYLEKLDGILEVALSRYRRFGEIDC</sequence>
<reference evidence="2 4" key="1">
    <citation type="journal article" date="2020" name="Stud. Mycol.">
        <title>101 Dothideomycetes genomes: a test case for predicting lifestyles and emergence of pathogens.</title>
        <authorList>
            <person name="Haridas S."/>
            <person name="Albert R."/>
            <person name="Binder M."/>
            <person name="Bloem J."/>
            <person name="Labutti K."/>
            <person name="Salamov A."/>
            <person name="Andreopoulos B."/>
            <person name="Baker S."/>
            <person name="Barry K."/>
            <person name="Bills G."/>
            <person name="Bluhm B."/>
            <person name="Cannon C."/>
            <person name="Castanera R."/>
            <person name="Culley D."/>
            <person name="Daum C."/>
            <person name="Ezra D."/>
            <person name="Gonzalez J."/>
            <person name="Henrissat B."/>
            <person name="Kuo A."/>
            <person name="Liang C."/>
            <person name="Lipzen A."/>
            <person name="Lutzoni F."/>
            <person name="Magnuson J."/>
            <person name="Mondo S."/>
            <person name="Nolan M."/>
            <person name="Ohm R."/>
            <person name="Pangilinan J."/>
            <person name="Park H.-J."/>
            <person name="Ramirez L."/>
            <person name="Alfaro M."/>
            <person name="Sun H."/>
            <person name="Tritt A."/>
            <person name="Yoshinaga Y."/>
            <person name="Zwiers L.-H."/>
            <person name="Turgeon B."/>
            <person name="Goodwin S."/>
            <person name="Spatafora J."/>
            <person name="Crous P."/>
            <person name="Grigoriev I."/>
        </authorList>
    </citation>
    <scope>NUCLEOTIDE SEQUENCE</scope>
    <source>
        <strain evidence="2 4">CBS 304.34</strain>
    </source>
</reference>
<dbReference type="Proteomes" id="UP000504636">
    <property type="component" value="Unplaced"/>
</dbReference>
<dbReference type="OrthoDB" id="10500188at2759"/>
<keyword evidence="3" id="KW-1185">Reference proteome</keyword>
<reference evidence="4" key="2">
    <citation type="submission" date="2020-04" db="EMBL/GenBank/DDBJ databases">
        <authorList>
            <consortium name="NCBI Genome Project"/>
        </authorList>
    </citation>
    <scope>NUCLEOTIDE SEQUENCE</scope>
    <source>
        <strain evidence="4">CBS 304.34</strain>
    </source>
</reference>
<evidence type="ECO:0000256" key="1">
    <source>
        <dbReference type="SAM" id="Coils"/>
    </source>
</evidence>
<proteinExistence type="predicted"/>
<protein>
    <submittedName>
        <fullName evidence="2 4">Uncharacterized protein</fullName>
    </submittedName>
</protein>
<evidence type="ECO:0000313" key="2">
    <source>
        <dbReference type="EMBL" id="KAF2810620.1"/>
    </source>
</evidence>
<feature type="coiled-coil region" evidence="1">
    <location>
        <begin position="79"/>
        <end position="106"/>
    </location>
</feature>
<accession>A0A6A6YPB6</accession>
<dbReference type="AlphaFoldDB" id="A0A6A6YPB6"/>
<organism evidence="2">
    <name type="scientific">Mytilinidion resinicola</name>
    <dbReference type="NCBI Taxonomy" id="574789"/>
    <lineage>
        <taxon>Eukaryota</taxon>
        <taxon>Fungi</taxon>
        <taxon>Dikarya</taxon>
        <taxon>Ascomycota</taxon>
        <taxon>Pezizomycotina</taxon>
        <taxon>Dothideomycetes</taxon>
        <taxon>Pleosporomycetidae</taxon>
        <taxon>Mytilinidiales</taxon>
        <taxon>Mytilinidiaceae</taxon>
        <taxon>Mytilinidion</taxon>
    </lineage>
</organism>
<dbReference type="EMBL" id="MU003699">
    <property type="protein sequence ID" value="KAF2810620.1"/>
    <property type="molecule type" value="Genomic_DNA"/>
</dbReference>
<evidence type="ECO:0000313" key="3">
    <source>
        <dbReference type="Proteomes" id="UP000504636"/>
    </source>
</evidence>
<reference evidence="4" key="3">
    <citation type="submission" date="2025-04" db="UniProtKB">
        <authorList>
            <consortium name="RefSeq"/>
        </authorList>
    </citation>
    <scope>IDENTIFICATION</scope>
    <source>
        <strain evidence="4">CBS 304.34</strain>
    </source>
</reference>
<gene>
    <name evidence="2 4" type="ORF">BDZ99DRAFT_285906</name>
</gene>
<dbReference type="GeneID" id="54454945"/>
<keyword evidence="1" id="KW-0175">Coiled coil</keyword>
<name>A0A6A6YPB6_9PEZI</name>
<evidence type="ECO:0000313" key="4">
    <source>
        <dbReference type="RefSeq" id="XP_033577584.1"/>
    </source>
</evidence>
<dbReference type="RefSeq" id="XP_033577584.1">
    <property type="nucleotide sequence ID" value="XM_033714052.1"/>
</dbReference>